<evidence type="ECO:0000313" key="2">
    <source>
        <dbReference type="Proteomes" id="UP000356253"/>
    </source>
</evidence>
<name>A0AC61YC84_9FLAO</name>
<comment type="caution">
    <text evidence="1">The sequence shown here is derived from an EMBL/GenBank/DDBJ whole genome shotgun (WGS) entry which is preliminary data.</text>
</comment>
<proteinExistence type="predicted"/>
<dbReference type="Proteomes" id="UP000356253">
    <property type="component" value="Unassembled WGS sequence"/>
</dbReference>
<evidence type="ECO:0000313" key="1">
    <source>
        <dbReference type="EMBL" id="VVV02107.1"/>
    </source>
</evidence>
<organism evidence="1 2">
    <name type="scientific">Mesonia oceanica</name>
    <dbReference type="NCBI Taxonomy" id="2687242"/>
    <lineage>
        <taxon>Bacteria</taxon>
        <taxon>Pseudomonadati</taxon>
        <taxon>Bacteroidota</taxon>
        <taxon>Flavobacteriia</taxon>
        <taxon>Flavobacteriales</taxon>
        <taxon>Flavobacteriaceae</taxon>
        <taxon>Mesonia</taxon>
    </lineage>
</organism>
<reference evidence="1" key="1">
    <citation type="submission" date="2019-09" db="EMBL/GenBank/DDBJ databases">
        <authorList>
            <person name="Rodrigo-Torres L."/>
            <person name="Arahal R. D."/>
            <person name="Lucena T."/>
        </authorList>
    </citation>
    <scope>NUCLEOTIDE SEQUENCE</scope>
    <source>
        <strain evidence="1">ISS653</strain>
    </source>
</reference>
<dbReference type="EMBL" id="CABVMM010000015">
    <property type="protein sequence ID" value="VVV02107.1"/>
    <property type="molecule type" value="Genomic_DNA"/>
</dbReference>
<gene>
    <name evidence="1" type="ORF">FVB9532_03403</name>
</gene>
<accession>A0AC61YC84</accession>
<protein>
    <submittedName>
        <fullName evidence="1">Uncharacterized protein</fullName>
    </submittedName>
</protein>
<sequence>MFTYESNFYQKISVSAWTILGKFVPLYLLSIWFLTCKHWWYHVILIPIGMYLFQLISTINDDVSFTDVVEIWFLIPVMAVIVPLVYLIRAKIFTSMHNPSLEEIEYELQNKKSIFSHFKDIFRS</sequence>
<keyword evidence="2" id="KW-1185">Reference proteome</keyword>